<accession>A0A4S2D832</accession>
<comment type="caution">
    <text evidence="1">The sequence shown here is derived from an EMBL/GenBank/DDBJ whole genome shotgun (WGS) entry which is preliminary data.</text>
</comment>
<evidence type="ECO:0000313" key="2">
    <source>
        <dbReference type="Proteomes" id="UP000309566"/>
    </source>
</evidence>
<dbReference type="EMBL" id="SRYX01000021">
    <property type="protein sequence ID" value="TGY37859.1"/>
    <property type="molecule type" value="Genomic_DNA"/>
</dbReference>
<evidence type="ECO:0000313" key="1">
    <source>
        <dbReference type="EMBL" id="TGY37859.1"/>
    </source>
</evidence>
<proteinExistence type="predicted"/>
<dbReference type="Proteomes" id="UP000309566">
    <property type="component" value="Unassembled WGS sequence"/>
</dbReference>
<organism evidence="1 2">
    <name type="scientific">Bacteroides caecimuris</name>
    <dbReference type="NCBI Taxonomy" id="1796613"/>
    <lineage>
        <taxon>Bacteria</taxon>
        <taxon>Pseudomonadati</taxon>
        <taxon>Bacteroidota</taxon>
        <taxon>Bacteroidia</taxon>
        <taxon>Bacteroidales</taxon>
        <taxon>Bacteroidaceae</taxon>
        <taxon>Bacteroides</taxon>
    </lineage>
</organism>
<sequence>MIANAPYIESCVYDYFSTPIINEYIINASENEDCIDDSTLFFLNAYKDREYHTSSTEEIIDKEQSISRQIGDITKVQTFIKNAPKVFASSSEQFVITAFEEMRNGLMQLSLDLLFTDISQEEECLFMYGQKKDVKIFFNLFFEENDVETLVNISTPNGKYVIEDNIENSIQRVFKIFQTEGLYGNLS</sequence>
<protein>
    <submittedName>
        <fullName evidence="1">Uncharacterized protein</fullName>
    </submittedName>
</protein>
<gene>
    <name evidence="1" type="ORF">E5353_07310</name>
</gene>
<dbReference type="AlphaFoldDB" id="A0A4S2D832"/>
<reference evidence="1 2" key="1">
    <citation type="submission" date="2019-04" db="EMBL/GenBank/DDBJ databases">
        <title>Microbes associate with the intestines of laboratory mice.</title>
        <authorList>
            <person name="Navarre W."/>
            <person name="Wong E."/>
            <person name="Huang K."/>
            <person name="Tropini C."/>
            <person name="Ng K."/>
            <person name="Yu B."/>
        </authorList>
    </citation>
    <scope>NUCLEOTIDE SEQUENCE [LARGE SCALE GENOMIC DNA]</scope>
    <source>
        <strain evidence="1 2">NM63_1-25</strain>
    </source>
</reference>
<name>A0A4S2D832_9BACE</name>
<dbReference type="RefSeq" id="WP_135999414.1">
    <property type="nucleotide sequence ID" value="NZ_SRYX01000021.1"/>
</dbReference>